<feature type="transmembrane region" description="Helical" evidence="10">
    <location>
        <begin position="394"/>
        <end position="421"/>
    </location>
</feature>
<dbReference type="InterPro" id="IPR018422">
    <property type="entry name" value="Cation/H_exchanger_CPA1"/>
</dbReference>
<dbReference type="PANTHER" id="PTHR10110:SF86">
    <property type="entry name" value="SODIUM_HYDROGEN EXCHANGER 7"/>
    <property type="match status" value="1"/>
</dbReference>
<dbReference type="InterPro" id="IPR000595">
    <property type="entry name" value="cNMP-bd_dom"/>
</dbReference>
<feature type="transmembrane region" description="Helical" evidence="10">
    <location>
        <begin position="222"/>
        <end position="248"/>
    </location>
</feature>
<comment type="subcellular location">
    <subcellularLocation>
        <location evidence="1">Cell membrane</location>
        <topology evidence="1">Multi-pass membrane protein</topology>
    </subcellularLocation>
</comment>
<sequence length="851" mass="93098">MMETELAAILLTLAFLLLLVSMVQPLARKIRIPDTVLIALLGIGLGSAAAAVTSSLGLDLFEGPAEALMSFPINSEGFLFIFLPLLVFQGALDIDVRSLAHETGTVLGLAIVAVVVSTATIGLALYPCAGQPLAVCLLLGAIVATTDPSAVAGIFREIGAASRLSRLVEGEALLNDAAAIAIFTILLAAITAHHQVQLGDAVLDFAEEFAGAMIVGFSAARLFLWMASALGGFPAAQISLTVVLPYCVYILCDEVFGFSGVVATAAAGLTVSAYGSSTFRPQVWRFLHQMWHQMVFWAGSLVFILAALMVPRLLMGMTRWDVVLILIASGAGLAARALVVFGFLPLLSAARLTPPVPGRFRVTMVWGGLRGAITLALALAVTENPHVDGDVAHFIGIIATGFVLVTLLVNGTTLRTLVIWLKLDKLSPIDEAMRNQIIAIGLGTVAVKVSALSDELGFSARTRAGVVGQIERRIARERAANRFEAALTERNRVTVALITIANQERSLLLDLFKVHGLSSRRVMEVLLRTAEAMVDGARLEGRHGYAKARKKRLRPTLRFRLAVALHEQFNIDRPLMFCMMERFEMLIITHLVSTSLMRFVRQRMEPTLGKRMTEIVFELLHRQRRLIDDALQVLRFHYAGYADALESRILRQIALHQEEEEYALLERENLISAELHRELRRWIETMRHRLAEPLRFNLRSGIEQRLRTFLAFNGIPDSAIQEMAHRVSICFLSPGEHLFRAKQKVHTVYALVSGTVEGELDGKRFSYQAGDLVGACSLLEGEPMSATVRSSQFAHLLAIPGPLFRILVMRYPIIARQVLKMIHQKGLAENFTLTAGPESPQQALAGAQKAA</sequence>
<dbReference type="Proteomes" id="UP000318709">
    <property type="component" value="Chromosome"/>
</dbReference>
<keyword evidence="13" id="KW-1185">Reference proteome</keyword>
<keyword evidence="5 10" id="KW-1133">Transmembrane helix</keyword>
<feature type="transmembrane region" description="Helical" evidence="10">
    <location>
        <begin position="255"/>
        <end position="274"/>
    </location>
</feature>
<dbReference type="Gene3D" id="6.10.140.1330">
    <property type="match status" value="1"/>
</dbReference>
<dbReference type="EMBL" id="CP038231">
    <property type="protein sequence ID" value="QDH14235.1"/>
    <property type="molecule type" value="Genomic_DNA"/>
</dbReference>
<dbReference type="AlphaFoldDB" id="A0A4Y6UDZ6"/>
<dbReference type="GO" id="GO:0005886">
    <property type="term" value="C:plasma membrane"/>
    <property type="evidence" value="ECO:0007669"/>
    <property type="project" value="UniProtKB-SubCell"/>
</dbReference>
<evidence type="ECO:0000313" key="12">
    <source>
        <dbReference type="EMBL" id="QDH14235.1"/>
    </source>
</evidence>
<evidence type="ECO:0000256" key="6">
    <source>
        <dbReference type="ARBA" id="ARBA00023053"/>
    </source>
</evidence>
<dbReference type="GO" id="GO:0051453">
    <property type="term" value="P:regulation of intracellular pH"/>
    <property type="evidence" value="ECO:0007669"/>
    <property type="project" value="TreeGrafter"/>
</dbReference>
<dbReference type="GO" id="GO:0098719">
    <property type="term" value="P:sodium ion import across plasma membrane"/>
    <property type="evidence" value="ECO:0007669"/>
    <property type="project" value="TreeGrafter"/>
</dbReference>
<feature type="domain" description="Cyclic nucleotide-binding" evidence="11">
    <location>
        <begin position="711"/>
        <end position="825"/>
    </location>
</feature>
<feature type="transmembrane region" description="Helical" evidence="10">
    <location>
        <begin position="364"/>
        <end position="382"/>
    </location>
</feature>
<feature type="transmembrane region" description="Helical" evidence="10">
    <location>
        <begin position="294"/>
        <end position="315"/>
    </location>
</feature>
<evidence type="ECO:0000256" key="2">
    <source>
        <dbReference type="ARBA" id="ARBA00022448"/>
    </source>
</evidence>
<evidence type="ECO:0000256" key="1">
    <source>
        <dbReference type="ARBA" id="ARBA00004651"/>
    </source>
</evidence>
<dbReference type="InterPro" id="IPR006153">
    <property type="entry name" value="Cation/H_exchanger_TM"/>
</dbReference>
<protein>
    <submittedName>
        <fullName evidence="12">Cyclic nucleotide-binding domain-containing protein</fullName>
    </submittedName>
</protein>
<feature type="transmembrane region" description="Helical" evidence="10">
    <location>
        <begin position="106"/>
        <end position="126"/>
    </location>
</feature>
<proteinExistence type="predicted"/>
<evidence type="ECO:0000256" key="7">
    <source>
        <dbReference type="ARBA" id="ARBA00023065"/>
    </source>
</evidence>
<keyword evidence="8 10" id="KW-0472">Membrane</keyword>
<keyword evidence="6" id="KW-0915">Sodium</keyword>
<dbReference type="CDD" id="cd00038">
    <property type="entry name" value="CAP_ED"/>
    <property type="match status" value="1"/>
</dbReference>
<dbReference type="PANTHER" id="PTHR10110">
    <property type="entry name" value="SODIUM/HYDROGEN EXCHANGER"/>
    <property type="match status" value="1"/>
</dbReference>
<evidence type="ECO:0000256" key="10">
    <source>
        <dbReference type="SAM" id="Phobius"/>
    </source>
</evidence>
<dbReference type="GO" id="GO:0015386">
    <property type="term" value="F:potassium:proton antiporter activity"/>
    <property type="evidence" value="ECO:0007669"/>
    <property type="project" value="TreeGrafter"/>
</dbReference>
<gene>
    <name evidence="12" type="ORF">E3E12_00060</name>
</gene>
<dbReference type="SUPFAM" id="SSF51206">
    <property type="entry name" value="cAMP-binding domain-like"/>
    <property type="match status" value="1"/>
</dbReference>
<evidence type="ECO:0000256" key="3">
    <source>
        <dbReference type="ARBA" id="ARBA00022475"/>
    </source>
</evidence>
<dbReference type="InterPro" id="IPR018490">
    <property type="entry name" value="cNMP-bd_dom_sf"/>
</dbReference>
<feature type="transmembrane region" description="Helical" evidence="10">
    <location>
        <begin position="322"/>
        <end position="344"/>
    </location>
</feature>
<feature type="transmembrane region" description="Helical" evidence="10">
    <location>
        <begin position="132"/>
        <end position="155"/>
    </location>
</feature>
<name>A0A4Y6UDZ6_9PROT</name>
<reference evidence="12 13" key="1">
    <citation type="submission" date="2019-03" db="EMBL/GenBank/DDBJ databases">
        <title>The complete genome sequence of Swingsia_sp. F3b2 LMG30590(T).</title>
        <authorList>
            <person name="Chua K.-O."/>
            <person name="Chan K.-G."/>
            <person name="See-Too W.-S."/>
        </authorList>
    </citation>
    <scope>NUCLEOTIDE SEQUENCE [LARGE SCALE GENOMIC DNA]</scope>
    <source>
        <strain evidence="12 13">F3b2</strain>
    </source>
</reference>
<evidence type="ECO:0000256" key="9">
    <source>
        <dbReference type="ARBA" id="ARBA00023201"/>
    </source>
</evidence>
<keyword evidence="4 10" id="KW-0812">Transmembrane</keyword>
<feature type="transmembrane region" description="Helical" evidence="10">
    <location>
        <begin position="6"/>
        <end position="23"/>
    </location>
</feature>
<dbReference type="PROSITE" id="PS50042">
    <property type="entry name" value="CNMP_BINDING_3"/>
    <property type="match status" value="1"/>
</dbReference>
<dbReference type="Pfam" id="PF00999">
    <property type="entry name" value="Na_H_Exchanger"/>
    <property type="match status" value="1"/>
</dbReference>
<dbReference type="Pfam" id="PF00027">
    <property type="entry name" value="cNMP_binding"/>
    <property type="match status" value="1"/>
</dbReference>
<keyword evidence="7" id="KW-0406">Ion transport</keyword>
<feature type="transmembrane region" description="Helical" evidence="10">
    <location>
        <begin position="35"/>
        <end position="57"/>
    </location>
</feature>
<keyword evidence="9" id="KW-0739">Sodium transport</keyword>
<evidence type="ECO:0000259" key="11">
    <source>
        <dbReference type="PROSITE" id="PS50042"/>
    </source>
</evidence>
<dbReference type="InterPro" id="IPR014710">
    <property type="entry name" value="RmlC-like_jellyroll"/>
</dbReference>
<feature type="transmembrane region" description="Helical" evidence="10">
    <location>
        <begin position="176"/>
        <end position="196"/>
    </location>
</feature>
<organism evidence="12 13">
    <name type="scientific">Formicincola oecophyllae</name>
    <dbReference type="NCBI Taxonomy" id="2558361"/>
    <lineage>
        <taxon>Bacteria</taxon>
        <taxon>Pseudomonadati</taxon>
        <taxon>Pseudomonadota</taxon>
        <taxon>Alphaproteobacteria</taxon>
        <taxon>Acetobacterales</taxon>
        <taxon>Acetobacteraceae</taxon>
        <taxon>Formicincola</taxon>
    </lineage>
</organism>
<evidence type="ECO:0000256" key="8">
    <source>
        <dbReference type="ARBA" id="ARBA00023136"/>
    </source>
</evidence>
<dbReference type="Gene3D" id="2.60.120.10">
    <property type="entry name" value="Jelly Rolls"/>
    <property type="match status" value="1"/>
</dbReference>
<evidence type="ECO:0000256" key="4">
    <source>
        <dbReference type="ARBA" id="ARBA00022692"/>
    </source>
</evidence>
<evidence type="ECO:0000256" key="5">
    <source>
        <dbReference type="ARBA" id="ARBA00022989"/>
    </source>
</evidence>
<dbReference type="OrthoDB" id="9809206at2"/>
<keyword evidence="3" id="KW-1003">Cell membrane</keyword>
<feature type="transmembrane region" description="Helical" evidence="10">
    <location>
        <begin position="77"/>
        <end position="94"/>
    </location>
</feature>
<dbReference type="KEGG" id="swf:E3E12_00060"/>
<evidence type="ECO:0000313" key="13">
    <source>
        <dbReference type="Proteomes" id="UP000318709"/>
    </source>
</evidence>
<keyword evidence="2" id="KW-0813">Transport</keyword>
<accession>A0A4Y6UDZ6</accession>
<dbReference type="GO" id="GO:0015385">
    <property type="term" value="F:sodium:proton antiporter activity"/>
    <property type="evidence" value="ECO:0007669"/>
    <property type="project" value="InterPro"/>
</dbReference>